<dbReference type="InterPro" id="IPR005534">
    <property type="entry name" value="Curli_assmbl/transp-comp_CsgG"/>
</dbReference>
<dbReference type="Proteomes" id="UP001249076">
    <property type="component" value="Unassembled WGS sequence"/>
</dbReference>
<organism evidence="2 5">
    <name type="scientific">Acidovorax delafieldii</name>
    <name type="common">Pseudomonas delafieldii</name>
    <dbReference type="NCBI Taxonomy" id="47920"/>
    <lineage>
        <taxon>Bacteria</taxon>
        <taxon>Pseudomonadati</taxon>
        <taxon>Pseudomonadota</taxon>
        <taxon>Betaproteobacteria</taxon>
        <taxon>Burkholderiales</taxon>
        <taxon>Comamonadaceae</taxon>
        <taxon>Acidovorax</taxon>
    </lineage>
</organism>
<dbReference type="Proteomes" id="UP001253458">
    <property type="component" value="Unassembled WGS sequence"/>
</dbReference>
<feature type="signal peptide" evidence="1">
    <location>
        <begin position="1"/>
        <end position="20"/>
    </location>
</feature>
<dbReference type="EMBL" id="JAVDTS010000002">
    <property type="protein sequence ID" value="MDR6836524.1"/>
    <property type="molecule type" value="Genomic_DNA"/>
</dbReference>
<keyword evidence="4" id="KW-1185">Reference proteome</keyword>
<name>A0AAJ2BSP0_ACIDE</name>
<dbReference type="AlphaFoldDB" id="A0AAJ2BSP0"/>
<evidence type="ECO:0000313" key="3">
    <source>
        <dbReference type="EMBL" id="MDR6836524.1"/>
    </source>
</evidence>
<dbReference type="EMBL" id="JAVDTL010000002">
    <property type="protein sequence ID" value="MDR6766538.1"/>
    <property type="molecule type" value="Genomic_DNA"/>
</dbReference>
<dbReference type="GO" id="GO:0030288">
    <property type="term" value="C:outer membrane-bounded periplasmic space"/>
    <property type="evidence" value="ECO:0007669"/>
    <property type="project" value="InterPro"/>
</dbReference>
<dbReference type="Pfam" id="PF03783">
    <property type="entry name" value="CsgG"/>
    <property type="match status" value="1"/>
</dbReference>
<gene>
    <name evidence="2" type="ORF">J2W88_001803</name>
    <name evidence="3" type="ORF">J2W93_001352</name>
</gene>
<reference evidence="2 4" key="1">
    <citation type="submission" date="2023-07" db="EMBL/GenBank/DDBJ databases">
        <title>Sorghum-associated microbial communities from plants grown in Nebraska, USA.</title>
        <authorList>
            <person name="Schachtman D."/>
        </authorList>
    </citation>
    <scope>NUCLEOTIDE SEQUENCE</scope>
    <source>
        <strain evidence="3 4">BE105</strain>
        <strain evidence="2">BE69</strain>
    </source>
</reference>
<keyword evidence="1" id="KW-0732">Signal</keyword>
<evidence type="ECO:0000313" key="4">
    <source>
        <dbReference type="Proteomes" id="UP001249076"/>
    </source>
</evidence>
<sequence length="276" mass="28269">MRLLTRSHWLLAAAACIALAGCGEKKTELGQGGSVVTGSAGPQGAQNAARELVRCDAPVATLALAENPNGYIMGSGYQLPSSPVPLVKLLAQQSGCFRVVDRAAGLKGTIQEQELKDAGILRKTNSTVAKGKGYEAQYTLTPSLTFSEQDAGRGLAGVIAMIPVLRDIAGLAGLVEQVKFKEAQTALLLSDNETTEQVAAATGSARTTDLGVGGLVFGKLGGAAGAGWSNTNEGKVIAAAFLDAHNQLVVQARALQAKELPPPVPTTTAAQRPKGG</sequence>
<proteinExistence type="predicted"/>
<dbReference type="PROSITE" id="PS51257">
    <property type="entry name" value="PROKAR_LIPOPROTEIN"/>
    <property type="match status" value="1"/>
</dbReference>
<evidence type="ECO:0000256" key="1">
    <source>
        <dbReference type="SAM" id="SignalP"/>
    </source>
</evidence>
<feature type="chain" id="PRO_5042481263" evidence="1">
    <location>
        <begin position="21"/>
        <end position="276"/>
    </location>
</feature>
<evidence type="ECO:0000313" key="5">
    <source>
        <dbReference type="Proteomes" id="UP001253458"/>
    </source>
</evidence>
<dbReference type="RefSeq" id="WP_209817563.1">
    <property type="nucleotide sequence ID" value="NZ_JAVDTL010000002.1"/>
</dbReference>
<comment type="caution">
    <text evidence="2">The sequence shown here is derived from an EMBL/GenBank/DDBJ whole genome shotgun (WGS) entry which is preliminary data.</text>
</comment>
<protein>
    <submittedName>
        <fullName evidence="2">Curli biogenesis system outer membrane secretion channel CsgG</fullName>
    </submittedName>
</protein>
<accession>A0AAJ2BSP0</accession>
<evidence type="ECO:0000313" key="2">
    <source>
        <dbReference type="EMBL" id="MDR6766538.1"/>
    </source>
</evidence>